<feature type="transmembrane region" description="Helical" evidence="8">
    <location>
        <begin position="6"/>
        <end position="22"/>
    </location>
</feature>
<comment type="subcellular location">
    <subcellularLocation>
        <location evidence="1">Cell membrane</location>
        <topology evidence="1">Multi-pass membrane protein</topology>
    </subcellularLocation>
</comment>
<dbReference type="AlphaFoldDB" id="A0A7G5GMP3"/>
<dbReference type="EMBL" id="CP059732">
    <property type="protein sequence ID" value="QMW00135.1"/>
    <property type="molecule type" value="Genomic_DNA"/>
</dbReference>
<proteinExistence type="predicted"/>
<keyword evidence="7 8" id="KW-0472">Membrane</keyword>
<keyword evidence="5 9" id="KW-0378">Hydrolase</keyword>
<dbReference type="InterPro" id="IPR019127">
    <property type="entry name" value="Exosortase"/>
</dbReference>
<evidence type="ECO:0000256" key="5">
    <source>
        <dbReference type="ARBA" id="ARBA00022801"/>
    </source>
</evidence>
<feature type="transmembrane region" description="Helical" evidence="8">
    <location>
        <begin position="99"/>
        <end position="117"/>
    </location>
</feature>
<evidence type="ECO:0000256" key="3">
    <source>
        <dbReference type="ARBA" id="ARBA00022670"/>
    </source>
</evidence>
<dbReference type="InterPro" id="IPR026392">
    <property type="entry name" value="Exo/Archaeosortase_dom"/>
</dbReference>
<dbReference type="RefSeq" id="WP_182457173.1">
    <property type="nucleotide sequence ID" value="NZ_CP059732.1"/>
</dbReference>
<evidence type="ECO:0000256" key="2">
    <source>
        <dbReference type="ARBA" id="ARBA00022475"/>
    </source>
</evidence>
<keyword evidence="3" id="KW-0645">Protease</keyword>
<evidence type="ECO:0000256" key="8">
    <source>
        <dbReference type="SAM" id="Phobius"/>
    </source>
</evidence>
<evidence type="ECO:0000256" key="6">
    <source>
        <dbReference type="ARBA" id="ARBA00022989"/>
    </source>
</evidence>
<evidence type="ECO:0000313" key="10">
    <source>
        <dbReference type="Proteomes" id="UP000515369"/>
    </source>
</evidence>
<keyword evidence="4 8" id="KW-0812">Transmembrane</keyword>
<dbReference type="KEGG" id="sfol:H3H32_19080"/>
<feature type="transmembrane region" description="Helical" evidence="8">
    <location>
        <begin position="137"/>
        <end position="156"/>
    </location>
</feature>
<sequence>MLSIDLTTLLAISLLVYAWWPGNAGRNRWTGRLVTLCLLSPVLRYLSALFSFPIRLQLSTWAGSLLRLVGLNVQVEGNVLIKTTREFGSVEMAVDPACMGLQLTGVSLLAGLFALIWQEREQQKKVSLGWIIPYQSVVFGLTIFCNLFRIVLLVALGAMPGTWEHEGIGLACVLVYTWLPTWWLARLFVQRMGQVESYNSSLELATNLLKPARWSFGLVVAGLSIRALAALPNNKPIKIGTNSKSTLGIGSSYESGCQRKVLANGFIQLSKPGLLLYLKPQSDWFSADHSPMACWQGSGYELRRVRETVVDGHPAYVGELRKRGQTLYTAWWFSNGTLTTISQLTMRGRMLRGETGFVLVNLTVEKPFRQS</sequence>
<feature type="transmembrane region" description="Helical" evidence="8">
    <location>
        <begin position="168"/>
        <end position="189"/>
    </location>
</feature>
<evidence type="ECO:0000256" key="4">
    <source>
        <dbReference type="ARBA" id="ARBA00022692"/>
    </source>
</evidence>
<dbReference type="GO" id="GO:0005886">
    <property type="term" value="C:plasma membrane"/>
    <property type="evidence" value="ECO:0007669"/>
    <property type="project" value="UniProtKB-SubCell"/>
</dbReference>
<dbReference type="GO" id="GO:0006508">
    <property type="term" value="P:proteolysis"/>
    <property type="evidence" value="ECO:0007669"/>
    <property type="project" value="UniProtKB-KW"/>
</dbReference>
<evidence type="ECO:0000256" key="7">
    <source>
        <dbReference type="ARBA" id="ARBA00023136"/>
    </source>
</evidence>
<dbReference type="NCBIfam" id="TIGR04476">
    <property type="entry name" value="exosort_XrtN"/>
    <property type="match status" value="1"/>
</dbReference>
<name>A0A7G5GMP3_9BACT</name>
<keyword evidence="10" id="KW-1185">Reference proteome</keyword>
<reference evidence="9 10" key="1">
    <citation type="submission" date="2020-07" db="EMBL/GenBank/DDBJ databases">
        <title>Spirosoma foliorum sp. nov., isolated from the leaves on the Nejang mountain Korea, Republic of.</title>
        <authorList>
            <person name="Ho H."/>
            <person name="Lee Y.-J."/>
            <person name="Nurcahyanto D.-A."/>
            <person name="Kim S.-G."/>
        </authorList>
    </citation>
    <scope>NUCLEOTIDE SEQUENCE [LARGE SCALE GENOMIC DNA]</scope>
    <source>
        <strain evidence="9 10">PL0136</strain>
    </source>
</reference>
<dbReference type="Pfam" id="PF09721">
    <property type="entry name" value="Exosortase_EpsH"/>
    <property type="match status" value="1"/>
</dbReference>
<dbReference type="NCBIfam" id="TIGR04178">
    <property type="entry name" value="exo_archaeo"/>
    <property type="match status" value="1"/>
</dbReference>
<evidence type="ECO:0000313" key="9">
    <source>
        <dbReference type="EMBL" id="QMW00135.1"/>
    </source>
</evidence>
<keyword evidence="6 8" id="KW-1133">Transmembrane helix</keyword>
<organism evidence="9 10">
    <name type="scientific">Spirosoma foliorum</name>
    <dbReference type="NCBI Taxonomy" id="2710596"/>
    <lineage>
        <taxon>Bacteria</taxon>
        <taxon>Pseudomonadati</taxon>
        <taxon>Bacteroidota</taxon>
        <taxon>Cytophagia</taxon>
        <taxon>Cytophagales</taxon>
        <taxon>Cytophagaceae</taxon>
        <taxon>Spirosoma</taxon>
    </lineage>
</organism>
<dbReference type="EC" id="3.4.22.-" evidence="9"/>
<dbReference type="Proteomes" id="UP000515369">
    <property type="component" value="Chromosome"/>
</dbReference>
<evidence type="ECO:0000256" key="1">
    <source>
        <dbReference type="ARBA" id="ARBA00004651"/>
    </source>
</evidence>
<dbReference type="InterPro" id="IPR031006">
    <property type="entry name" value="Exosort_XrtN"/>
</dbReference>
<feature type="transmembrane region" description="Helical" evidence="8">
    <location>
        <begin position="34"/>
        <end position="54"/>
    </location>
</feature>
<gene>
    <name evidence="9" type="primary">xrtN</name>
    <name evidence="9" type="ORF">H3H32_19080</name>
</gene>
<accession>A0A7G5GMP3</accession>
<dbReference type="GO" id="GO:0008233">
    <property type="term" value="F:peptidase activity"/>
    <property type="evidence" value="ECO:0007669"/>
    <property type="project" value="UniProtKB-KW"/>
</dbReference>
<protein>
    <submittedName>
        <fullName evidence="9">Exosortase N</fullName>
        <ecNumber evidence="9">3.4.22.-</ecNumber>
    </submittedName>
</protein>
<keyword evidence="2" id="KW-1003">Cell membrane</keyword>